<dbReference type="InterPro" id="IPR019734">
    <property type="entry name" value="TPR_rpt"/>
</dbReference>
<accession>A0A3B1BZF8</accession>
<dbReference type="EMBL" id="UOGD01000190">
    <property type="protein sequence ID" value="VAX21202.1"/>
    <property type="molecule type" value="Genomic_DNA"/>
</dbReference>
<dbReference type="SUPFAM" id="SSF48452">
    <property type="entry name" value="TPR-like"/>
    <property type="match status" value="1"/>
</dbReference>
<proteinExistence type="predicted"/>
<name>A0A3B1BZF8_9ZZZZ</name>
<dbReference type="InterPro" id="IPR011990">
    <property type="entry name" value="TPR-like_helical_dom_sf"/>
</dbReference>
<dbReference type="Gene3D" id="1.25.40.10">
    <property type="entry name" value="Tetratricopeptide repeat domain"/>
    <property type="match status" value="1"/>
</dbReference>
<dbReference type="PROSITE" id="PS50005">
    <property type="entry name" value="TPR"/>
    <property type="match status" value="1"/>
</dbReference>
<protein>
    <submittedName>
        <fullName evidence="1">Uncharacterized protein</fullName>
    </submittedName>
</protein>
<sequence>MLKEEEIIELLTKQNLSESERGKLLEELRSNPDLIGFDRIVRTLTDLAKDEHVDTDLLSEYVLFLNGDKSNESKLTLLIPGIEKHLQSCSKCREEFEFLSSELNEVDNFLSKNIGVEEKPETVKTKGPNIFRLFENFNAKYSYAAAASIMIMFLSLFAISEFSTPDYVKLSSNHSYDDFSSTRGRTSVHFMNAVTALENKNYNSAISELQKDIESSSDDLTTFYSYYVLGITHLTKAHSDFVGLFDSYNKKELSAAIDNFNRSLELNNTGLFKNVNSNTYFFLGKSYLLEEKFDSAKKYLSQAIDNESEYSQEAKELLSSIK</sequence>
<gene>
    <name evidence="1" type="ORF">MNBD_IGNAVI01-513</name>
</gene>
<organism evidence="1">
    <name type="scientific">hydrothermal vent metagenome</name>
    <dbReference type="NCBI Taxonomy" id="652676"/>
    <lineage>
        <taxon>unclassified sequences</taxon>
        <taxon>metagenomes</taxon>
        <taxon>ecological metagenomes</taxon>
    </lineage>
</organism>
<evidence type="ECO:0000313" key="1">
    <source>
        <dbReference type="EMBL" id="VAX21202.1"/>
    </source>
</evidence>
<reference evidence="1" key="1">
    <citation type="submission" date="2018-06" db="EMBL/GenBank/DDBJ databases">
        <authorList>
            <person name="Zhirakovskaya E."/>
        </authorList>
    </citation>
    <scope>NUCLEOTIDE SEQUENCE</scope>
</reference>
<dbReference type="AlphaFoldDB" id="A0A3B1BZF8"/>